<feature type="transmembrane region" description="Helical" evidence="6">
    <location>
        <begin position="278"/>
        <end position="299"/>
    </location>
</feature>
<comment type="caution">
    <text evidence="7">The sequence shown here is derived from an EMBL/GenBank/DDBJ whole genome shotgun (WGS) entry which is preliminary data.</text>
</comment>
<dbReference type="InParanoid" id="A0A395JG68"/>
<dbReference type="AlphaFoldDB" id="A0A395JG68"/>
<proteinExistence type="predicted"/>
<dbReference type="Pfam" id="PF03706">
    <property type="entry name" value="LPG_synthase_TM"/>
    <property type="match status" value="1"/>
</dbReference>
<keyword evidence="5 6" id="KW-0472">Membrane</keyword>
<dbReference type="PANTHER" id="PTHR40277">
    <property type="entry name" value="BLL5419 PROTEIN"/>
    <property type="match status" value="1"/>
</dbReference>
<evidence type="ECO:0000256" key="6">
    <source>
        <dbReference type="SAM" id="Phobius"/>
    </source>
</evidence>
<reference evidence="7 8" key="1">
    <citation type="submission" date="2018-06" db="EMBL/GenBank/DDBJ databases">
        <title>Genomic Encyclopedia of Type Strains, Phase IV (KMG-IV): sequencing the most valuable type-strain genomes for metagenomic binning, comparative biology and taxonomic classification.</title>
        <authorList>
            <person name="Goeker M."/>
        </authorList>
    </citation>
    <scope>NUCLEOTIDE SEQUENCE [LARGE SCALE GENOMIC DNA]</scope>
    <source>
        <strain evidence="7 8">DSM 24032</strain>
    </source>
</reference>
<keyword evidence="2" id="KW-1003">Cell membrane</keyword>
<evidence type="ECO:0000256" key="5">
    <source>
        <dbReference type="ARBA" id="ARBA00023136"/>
    </source>
</evidence>
<comment type="subcellular location">
    <subcellularLocation>
        <location evidence="1">Cell membrane</location>
        <topology evidence="1">Multi-pass membrane protein</topology>
    </subcellularLocation>
</comment>
<feature type="transmembrane region" description="Helical" evidence="6">
    <location>
        <begin position="220"/>
        <end position="242"/>
    </location>
</feature>
<keyword evidence="3 6" id="KW-0812">Transmembrane</keyword>
<feature type="transmembrane region" description="Helical" evidence="6">
    <location>
        <begin position="39"/>
        <end position="64"/>
    </location>
</feature>
<dbReference type="GO" id="GO:0005886">
    <property type="term" value="C:plasma membrane"/>
    <property type="evidence" value="ECO:0007669"/>
    <property type="project" value="UniProtKB-SubCell"/>
</dbReference>
<gene>
    <name evidence="7" type="ORF">DFR28_10876</name>
</gene>
<dbReference type="NCBIfam" id="TIGR00374">
    <property type="entry name" value="flippase-like domain"/>
    <property type="match status" value="1"/>
</dbReference>
<evidence type="ECO:0000256" key="2">
    <source>
        <dbReference type="ARBA" id="ARBA00022475"/>
    </source>
</evidence>
<dbReference type="PANTHER" id="PTHR40277:SF1">
    <property type="entry name" value="BLL5419 PROTEIN"/>
    <property type="match status" value="1"/>
</dbReference>
<evidence type="ECO:0000313" key="7">
    <source>
        <dbReference type="EMBL" id="RBP48347.1"/>
    </source>
</evidence>
<evidence type="ECO:0000256" key="1">
    <source>
        <dbReference type="ARBA" id="ARBA00004651"/>
    </source>
</evidence>
<keyword evidence="4 6" id="KW-1133">Transmembrane helix</keyword>
<feature type="transmembrane region" description="Helical" evidence="6">
    <location>
        <begin position="248"/>
        <end position="266"/>
    </location>
</feature>
<dbReference type="InterPro" id="IPR022791">
    <property type="entry name" value="L-PG_synthase/AglD"/>
</dbReference>
<keyword evidence="8" id="KW-1185">Reference proteome</keyword>
<evidence type="ECO:0000313" key="8">
    <source>
        <dbReference type="Proteomes" id="UP000253083"/>
    </source>
</evidence>
<dbReference type="Proteomes" id="UP000253083">
    <property type="component" value="Unassembled WGS sequence"/>
</dbReference>
<dbReference type="EMBL" id="QNRT01000008">
    <property type="protein sequence ID" value="RBP48347.1"/>
    <property type="molecule type" value="Genomic_DNA"/>
</dbReference>
<sequence>MKKILLKLAQLLATFVLLGLVAYQAGLFSASGQQQFMQLLSGASIGILIVSIMLGVLVNMVSAFKWYLLIRSRSLGAGYWRVFAYYVVGQFYNMFLPTSVGGDVVRSYELGKFSGRHADAMASVFVERYTGVVVLLLFAAIAVVAQMSRFGVDYVLISLGLFGLGLLFIGWLVLDQRAYRLVRDWLIARFPFSSKVFAKLDQLLLAVDAYRTEPAAVCVALLNSVLFYLVAVVNVLITAWVFDADVSLLHMLLATPIIMVIMNLPISFGNIGLMEFAYTNVFMLMGYSAELGLSVALLMRFKSFFDGAIGGVLHPLFVTQKHE</sequence>
<protein>
    <submittedName>
        <fullName evidence="7">Uncharacterized protein (TIRG00374 family)</fullName>
    </submittedName>
</protein>
<evidence type="ECO:0000256" key="3">
    <source>
        <dbReference type="ARBA" id="ARBA00022692"/>
    </source>
</evidence>
<dbReference type="RefSeq" id="WP_170132177.1">
    <property type="nucleotide sequence ID" value="NZ_QNRT01000008.1"/>
</dbReference>
<name>A0A395JG68_9GAMM</name>
<accession>A0A395JG68</accession>
<feature type="transmembrane region" description="Helical" evidence="6">
    <location>
        <begin position="154"/>
        <end position="174"/>
    </location>
</feature>
<organism evidence="7 8">
    <name type="scientific">Arenicella xantha</name>
    <dbReference type="NCBI Taxonomy" id="644221"/>
    <lineage>
        <taxon>Bacteria</taxon>
        <taxon>Pseudomonadati</taxon>
        <taxon>Pseudomonadota</taxon>
        <taxon>Gammaproteobacteria</taxon>
        <taxon>Arenicellales</taxon>
        <taxon>Arenicellaceae</taxon>
        <taxon>Arenicella</taxon>
    </lineage>
</organism>
<feature type="transmembrane region" description="Helical" evidence="6">
    <location>
        <begin position="129"/>
        <end position="148"/>
    </location>
</feature>
<evidence type="ECO:0000256" key="4">
    <source>
        <dbReference type="ARBA" id="ARBA00022989"/>
    </source>
</evidence>